<comment type="caution">
    <text evidence="1">The sequence shown here is derived from an EMBL/GenBank/DDBJ whole genome shotgun (WGS) entry which is preliminary data.</text>
</comment>
<evidence type="ECO:0000313" key="2">
    <source>
        <dbReference type="Proteomes" id="UP001295684"/>
    </source>
</evidence>
<proteinExistence type="predicted"/>
<protein>
    <submittedName>
        <fullName evidence="1">Uncharacterized protein</fullName>
    </submittedName>
</protein>
<dbReference type="AlphaFoldDB" id="A0AAD1XVG8"/>
<dbReference type="Proteomes" id="UP001295684">
    <property type="component" value="Unassembled WGS sequence"/>
</dbReference>
<dbReference type="EMBL" id="CAMPGE010021498">
    <property type="protein sequence ID" value="CAI2379644.1"/>
    <property type="molecule type" value="Genomic_DNA"/>
</dbReference>
<gene>
    <name evidence="1" type="ORF">ECRASSUSDP1_LOCUS21057</name>
</gene>
<accession>A0AAD1XVG8</accession>
<name>A0AAD1XVG8_EUPCR</name>
<sequence length="246" mass="28627">MDKKTLELTMLEKGDKIDHKNLLECVDYHIKEALKQGNDFSIVSSCFTMICNLVFENCFQKKSLELSKVHRLVLHQTKNQKMFKKALENPFVKEISECIFVFNSANTFKRHLSVRKINNYLPRVTTSLRIDHLNISSSQLRKILQVGRHIKDIVFGLCKIKFTSFELSNSLHYSTTSLAILPVRDPIIEFWRRNLANVHLLLKAISETNMKISLKEFQLGVPDAKEKTEKYVKDLEMGDLKLIFHN</sequence>
<evidence type="ECO:0000313" key="1">
    <source>
        <dbReference type="EMBL" id="CAI2379644.1"/>
    </source>
</evidence>
<keyword evidence="2" id="KW-1185">Reference proteome</keyword>
<organism evidence="1 2">
    <name type="scientific">Euplotes crassus</name>
    <dbReference type="NCBI Taxonomy" id="5936"/>
    <lineage>
        <taxon>Eukaryota</taxon>
        <taxon>Sar</taxon>
        <taxon>Alveolata</taxon>
        <taxon>Ciliophora</taxon>
        <taxon>Intramacronucleata</taxon>
        <taxon>Spirotrichea</taxon>
        <taxon>Hypotrichia</taxon>
        <taxon>Euplotida</taxon>
        <taxon>Euplotidae</taxon>
        <taxon>Moneuplotes</taxon>
    </lineage>
</organism>
<reference evidence="1" key="1">
    <citation type="submission" date="2023-07" db="EMBL/GenBank/DDBJ databases">
        <authorList>
            <consortium name="AG Swart"/>
            <person name="Singh M."/>
            <person name="Singh A."/>
            <person name="Seah K."/>
            <person name="Emmerich C."/>
        </authorList>
    </citation>
    <scope>NUCLEOTIDE SEQUENCE</scope>
    <source>
        <strain evidence="1">DP1</strain>
    </source>
</reference>